<comment type="caution">
    <text evidence="2">The sequence shown here is derived from an EMBL/GenBank/DDBJ whole genome shotgun (WGS) entry which is preliminary data.</text>
</comment>
<keyword evidence="1" id="KW-1133">Transmembrane helix</keyword>
<keyword evidence="1" id="KW-0472">Membrane</keyword>
<dbReference type="AlphaFoldDB" id="A0A5B7H8Y7"/>
<organism evidence="2 3">
    <name type="scientific">Portunus trituberculatus</name>
    <name type="common">Swimming crab</name>
    <name type="synonym">Neptunus trituberculatus</name>
    <dbReference type="NCBI Taxonomy" id="210409"/>
    <lineage>
        <taxon>Eukaryota</taxon>
        <taxon>Metazoa</taxon>
        <taxon>Ecdysozoa</taxon>
        <taxon>Arthropoda</taxon>
        <taxon>Crustacea</taxon>
        <taxon>Multicrustacea</taxon>
        <taxon>Malacostraca</taxon>
        <taxon>Eumalacostraca</taxon>
        <taxon>Eucarida</taxon>
        <taxon>Decapoda</taxon>
        <taxon>Pleocyemata</taxon>
        <taxon>Brachyura</taxon>
        <taxon>Eubrachyura</taxon>
        <taxon>Portunoidea</taxon>
        <taxon>Portunidae</taxon>
        <taxon>Portuninae</taxon>
        <taxon>Portunus</taxon>
    </lineage>
</organism>
<keyword evidence="3" id="KW-1185">Reference proteome</keyword>
<protein>
    <submittedName>
        <fullName evidence="2">Uncharacterized protein</fullName>
    </submittedName>
</protein>
<evidence type="ECO:0000313" key="2">
    <source>
        <dbReference type="EMBL" id="MPC65727.1"/>
    </source>
</evidence>
<dbReference type="Proteomes" id="UP000324222">
    <property type="component" value="Unassembled WGS sequence"/>
</dbReference>
<name>A0A5B7H8Y7_PORTR</name>
<proteinExistence type="predicted"/>
<gene>
    <name evidence="2" type="ORF">E2C01_059864</name>
</gene>
<accession>A0A5B7H8Y7</accession>
<feature type="transmembrane region" description="Helical" evidence="1">
    <location>
        <begin position="44"/>
        <end position="66"/>
    </location>
</feature>
<sequence length="72" mass="7943">MSGNNPVLEQTLGTGVLCIRVCEEARRRRCCVQASSRMVGDSRLAWPDILVMCGYFLSVLGVGVWVSSTNFF</sequence>
<dbReference type="EMBL" id="VSRR010023739">
    <property type="protein sequence ID" value="MPC65727.1"/>
    <property type="molecule type" value="Genomic_DNA"/>
</dbReference>
<reference evidence="2 3" key="1">
    <citation type="submission" date="2019-05" db="EMBL/GenBank/DDBJ databases">
        <title>Another draft genome of Portunus trituberculatus and its Hox gene families provides insights of decapod evolution.</title>
        <authorList>
            <person name="Jeong J.-H."/>
            <person name="Song I."/>
            <person name="Kim S."/>
            <person name="Choi T."/>
            <person name="Kim D."/>
            <person name="Ryu S."/>
            <person name="Kim W."/>
        </authorList>
    </citation>
    <scope>NUCLEOTIDE SEQUENCE [LARGE SCALE GENOMIC DNA]</scope>
    <source>
        <tissue evidence="2">Muscle</tissue>
    </source>
</reference>
<evidence type="ECO:0000256" key="1">
    <source>
        <dbReference type="SAM" id="Phobius"/>
    </source>
</evidence>
<keyword evidence="1" id="KW-0812">Transmembrane</keyword>
<evidence type="ECO:0000313" key="3">
    <source>
        <dbReference type="Proteomes" id="UP000324222"/>
    </source>
</evidence>